<organism evidence="1 2">
    <name type="scientific">Symbiodinium pilosum</name>
    <name type="common">Dinoflagellate</name>
    <dbReference type="NCBI Taxonomy" id="2952"/>
    <lineage>
        <taxon>Eukaryota</taxon>
        <taxon>Sar</taxon>
        <taxon>Alveolata</taxon>
        <taxon>Dinophyceae</taxon>
        <taxon>Suessiales</taxon>
        <taxon>Symbiodiniaceae</taxon>
        <taxon>Symbiodinium</taxon>
    </lineage>
</organism>
<dbReference type="EMBL" id="CAJNIZ010004299">
    <property type="protein sequence ID" value="CAE7231140.1"/>
    <property type="molecule type" value="Genomic_DNA"/>
</dbReference>
<reference evidence="1" key="1">
    <citation type="submission" date="2021-02" db="EMBL/GenBank/DDBJ databases">
        <authorList>
            <person name="Dougan E. K."/>
            <person name="Rhodes N."/>
            <person name="Thang M."/>
            <person name="Chan C."/>
        </authorList>
    </citation>
    <scope>NUCLEOTIDE SEQUENCE</scope>
</reference>
<dbReference type="Proteomes" id="UP000649617">
    <property type="component" value="Unassembled WGS sequence"/>
</dbReference>
<protein>
    <submittedName>
        <fullName evidence="1">TmcA protein</fullName>
    </submittedName>
</protein>
<dbReference type="InterPro" id="IPR038321">
    <property type="entry name" value="TmcA_C_sf"/>
</dbReference>
<dbReference type="Gene3D" id="1.20.120.890">
    <property type="entry name" value="tRNA(Met) cytidine acetyltransferase, tail domain"/>
    <property type="match status" value="1"/>
</dbReference>
<evidence type="ECO:0000313" key="1">
    <source>
        <dbReference type="EMBL" id="CAE7231140.1"/>
    </source>
</evidence>
<comment type="caution">
    <text evidence="1">The sequence shown here is derived from an EMBL/GenBank/DDBJ whole genome shotgun (WGS) entry which is preliminary data.</text>
</comment>
<accession>A0A812KVX1</accession>
<keyword evidence="2" id="KW-1185">Reference proteome</keyword>
<name>A0A812KVX1_SYMPI</name>
<proteinExistence type="predicted"/>
<dbReference type="OrthoDB" id="424466at2759"/>
<feature type="non-terminal residue" evidence="1">
    <location>
        <position position="131"/>
    </location>
</feature>
<sequence>ATVLHALSDRCHDLIDRLQVRLAVQLPDLLRDPLSEVDATTLASILAALPETPGCAERPDAQDLADVCSYAWGSRNLTCCRYALVRASLYALRLPTTRLQDRYLDSLLDLLRMQASSRFQNSGLFRKAMGR</sequence>
<evidence type="ECO:0000313" key="2">
    <source>
        <dbReference type="Proteomes" id="UP000649617"/>
    </source>
</evidence>
<dbReference type="AlphaFoldDB" id="A0A812KVX1"/>
<gene>
    <name evidence="1" type="primary">tmcA</name>
    <name evidence="1" type="ORF">SPIL2461_LOCUS3523</name>
</gene>